<dbReference type="InterPro" id="IPR000873">
    <property type="entry name" value="AMP-dep_synth/lig_dom"/>
</dbReference>
<dbReference type="Pfam" id="PF00501">
    <property type="entry name" value="AMP-binding"/>
    <property type="match status" value="1"/>
</dbReference>
<proteinExistence type="predicted"/>
<name>A0ABZ2PXN7_9BURK</name>
<geneLocation type="plasmid" evidence="4 5">
    <name>megaplasmid</name>
</geneLocation>
<feature type="domain" description="AMP-binding enzyme C-terminal" evidence="3">
    <location>
        <begin position="230"/>
        <end position="308"/>
    </location>
</feature>
<dbReference type="InterPro" id="IPR042099">
    <property type="entry name" value="ANL_N_sf"/>
</dbReference>
<dbReference type="PANTHER" id="PTHR43352">
    <property type="entry name" value="ACETYL-COA SYNTHETASE"/>
    <property type="match status" value="1"/>
</dbReference>
<dbReference type="Pfam" id="PF13193">
    <property type="entry name" value="AMP-binding_C"/>
    <property type="match status" value="1"/>
</dbReference>
<dbReference type="InterPro" id="IPR045851">
    <property type="entry name" value="AMP-bd_C_sf"/>
</dbReference>
<dbReference type="Proteomes" id="UP001493153">
    <property type="component" value="Plasmid megaplasmid"/>
</dbReference>
<evidence type="ECO:0000259" key="2">
    <source>
        <dbReference type="Pfam" id="PF00501"/>
    </source>
</evidence>
<gene>
    <name evidence="4" type="ORF">IHE29_00610</name>
</gene>
<accession>A0ABZ2PXN7</accession>
<evidence type="ECO:0000313" key="5">
    <source>
        <dbReference type="Proteomes" id="UP001493153"/>
    </source>
</evidence>
<dbReference type="PANTHER" id="PTHR43352:SF1">
    <property type="entry name" value="ANTHRANILATE--COA LIGASE"/>
    <property type="match status" value="1"/>
</dbReference>
<dbReference type="Gene3D" id="3.30.300.30">
    <property type="match status" value="1"/>
</dbReference>
<keyword evidence="4" id="KW-0614">Plasmid</keyword>
<dbReference type="SUPFAM" id="SSF56801">
    <property type="entry name" value="Acetyl-CoA synthetase-like"/>
    <property type="match status" value="1"/>
</dbReference>
<organism evidence="4 5">
    <name type="scientific">Mycetohabitans rhizoxinica</name>
    <dbReference type="NCBI Taxonomy" id="412963"/>
    <lineage>
        <taxon>Bacteria</taxon>
        <taxon>Pseudomonadati</taxon>
        <taxon>Pseudomonadota</taxon>
        <taxon>Betaproteobacteria</taxon>
        <taxon>Burkholderiales</taxon>
        <taxon>Burkholderiaceae</taxon>
        <taxon>Mycetohabitans</taxon>
    </lineage>
</organism>
<dbReference type="EMBL" id="CP062175">
    <property type="protein sequence ID" value="WXK37891.1"/>
    <property type="molecule type" value="Genomic_DNA"/>
</dbReference>
<protein>
    <submittedName>
        <fullName evidence="4">AMP-binding protein</fullName>
    </submittedName>
</protein>
<keyword evidence="1" id="KW-0436">Ligase</keyword>
<evidence type="ECO:0000259" key="3">
    <source>
        <dbReference type="Pfam" id="PF13193"/>
    </source>
</evidence>
<sequence length="315" mass="34267">MPFGTRIRHATVRRPRTDVRETTKRQGWAAGAAMSRWVCLRDWHSAGREAVCPRARPLATIERFRATRVFTAPTFYRQMAPLAARHDIGSLRSSVSAGEALPDATRQAWKQASGLEMVDGIGSTEMLHIFVGSVGAQVRRNAIGTAVPGYVVQALDDQMQPVPPGTPGKLAVKGPTGCKYLADERQAKVVCNGWNLSGDTVVIDEDGYVFYQGRADDMIISAGYNIAGPEVEGALMQHPAVADCGVIGVPDGERGQIVKAFVILAAGYEPADVLVSQLQEHVKQTIAPYKYPRSIVFTDDLPRTESGKLRRIALR</sequence>
<dbReference type="InterPro" id="IPR025110">
    <property type="entry name" value="AMP-bd_C"/>
</dbReference>
<evidence type="ECO:0000256" key="1">
    <source>
        <dbReference type="ARBA" id="ARBA00022598"/>
    </source>
</evidence>
<feature type="domain" description="AMP-dependent synthetase/ligase" evidence="2">
    <location>
        <begin position="47"/>
        <end position="176"/>
    </location>
</feature>
<dbReference type="Gene3D" id="3.40.50.12780">
    <property type="entry name" value="N-terminal domain of ligase-like"/>
    <property type="match status" value="1"/>
</dbReference>
<evidence type="ECO:0000313" key="4">
    <source>
        <dbReference type="EMBL" id="WXK37891.1"/>
    </source>
</evidence>
<keyword evidence="5" id="KW-1185">Reference proteome</keyword>
<reference evidence="4 5" key="1">
    <citation type="submission" date="2020-09" db="EMBL/GenBank/DDBJ databases">
        <title>Genome sequences of Mycetohabitans spp.</title>
        <authorList>
            <person name="Carter M.E."/>
            <person name="Carpenter S.C.D."/>
            <person name="Bogdanove A.J."/>
        </authorList>
    </citation>
    <scope>NUCLEOTIDE SEQUENCE [LARGE SCALE GENOMIC DNA]</scope>
    <source>
        <strain evidence="4 5">B12</strain>
        <plasmid evidence="4 5">megaplasmid</plasmid>
    </source>
</reference>